<evidence type="ECO:0000256" key="7">
    <source>
        <dbReference type="SAM" id="SignalP"/>
    </source>
</evidence>
<protein>
    <recommendedName>
        <fullName evidence="8">ER membrane protein complex subunit 7 beta-sandwich domain-containing protein</fullName>
    </recommendedName>
</protein>
<evidence type="ECO:0000256" key="6">
    <source>
        <dbReference type="SAM" id="MobiDB-lite"/>
    </source>
</evidence>
<dbReference type="EMBL" id="BBTG02000054">
    <property type="protein sequence ID" value="GAO17672.1"/>
    <property type="molecule type" value="Genomic_DNA"/>
</dbReference>
<dbReference type="InterPro" id="IPR019008">
    <property type="entry name" value="Beta_sandwich_EMC7"/>
</dbReference>
<dbReference type="InterPro" id="IPR039163">
    <property type="entry name" value="EMC7"/>
</dbReference>
<feature type="signal peptide" evidence="7">
    <location>
        <begin position="1"/>
        <end position="18"/>
    </location>
</feature>
<keyword evidence="3 7" id="KW-0732">Signal</keyword>
<name>A0A1B5L548_USTVR</name>
<evidence type="ECO:0000256" key="5">
    <source>
        <dbReference type="ARBA" id="ARBA00023136"/>
    </source>
</evidence>
<dbReference type="GO" id="GO:0072546">
    <property type="term" value="C:EMC complex"/>
    <property type="evidence" value="ECO:0007669"/>
    <property type="project" value="TreeGrafter"/>
</dbReference>
<keyword evidence="4" id="KW-1133">Transmembrane helix</keyword>
<feature type="region of interest" description="Disordered" evidence="6">
    <location>
        <begin position="216"/>
        <end position="250"/>
    </location>
</feature>
<proteinExistence type="predicted"/>
<dbReference type="PANTHER" id="PTHR13605">
    <property type="entry name" value="ER MEMBRANE PROTEIN COMPLEX SUBUNIT 7"/>
    <property type="match status" value="1"/>
</dbReference>
<keyword evidence="5" id="KW-0472">Membrane</keyword>
<dbReference type="Pfam" id="PF09430">
    <property type="entry name" value="EMC7_beta-sandw"/>
    <property type="match status" value="1"/>
</dbReference>
<dbReference type="AlphaFoldDB" id="A0A1B5L548"/>
<dbReference type="PANTHER" id="PTHR13605:SF4">
    <property type="entry name" value="ER MEMBRANE PROTEIN COMPLEX SUBUNIT 7"/>
    <property type="match status" value="1"/>
</dbReference>
<evidence type="ECO:0000313" key="10">
    <source>
        <dbReference type="Proteomes" id="UP000054053"/>
    </source>
</evidence>
<feature type="chain" id="PRO_5008577715" description="ER membrane protein complex subunit 7 beta-sandwich domain-containing protein" evidence="7">
    <location>
        <begin position="19"/>
        <end position="250"/>
    </location>
</feature>
<organism evidence="9 10">
    <name type="scientific">Ustilaginoidea virens</name>
    <name type="common">Rice false smut fungus</name>
    <name type="synonym">Villosiclava virens</name>
    <dbReference type="NCBI Taxonomy" id="1159556"/>
    <lineage>
        <taxon>Eukaryota</taxon>
        <taxon>Fungi</taxon>
        <taxon>Dikarya</taxon>
        <taxon>Ascomycota</taxon>
        <taxon>Pezizomycotina</taxon>
        <taxon>Sordariomycetes</taxon>
        <taxon>Hypocreomycetidae</taxon>
        <taxon>Hypocreales</taxon>
        <taxon>Clavicipitaceae</taxon>
        <taxon>Ustilaginoidea</taxon>
    </lineage>
</organism>
<evidence type="ECO:0000256" key="2">
    <source>
        <dbReference type="ARBA" id="ARBA00022692"/>
    </source>
</evidence>
<reference evidence="10" key="1">
    <citation type="journal article" date="2016" name="Genome Announc.">
        <title>Genome sequence of Ustilaginoidea virens IPU010, a rice pathogenic fungus causing false smut.</title>
        <authorList>
            <person name="Kumagai T."/>
            <person name="Ishii T."/>
            <person name="Terai G."/>
            <person name="Umemura M."/>
            <person name="Machida M."/>
            <person name="Asai K."/>
        </authorList>
    </citation>
    <scope>NUCLEOTIDE SEQUENCE [LARGE SCALE GENOMIC DNA]</scope>
    <source>
        <strain evidence="10">IPU010</strain>
    </source>
</reference>
<evidence type="ECO:0000259" key="8">
    <source>
        <dbReference type="Pfam" id="PF09430"/>
    </source>
</evidence>
<comment type="caution">
    <text evidence="9">The sequence shown here is derived from an EMBL/GenBank/DDBJ whole genome shotgun (WGS) entry which is preliminary data.</text>
</comment>
<keyword evidence="2" id="KW-0812">Transmembrane</keyword>
<comment type="subcellular location">
    <subcellularLocation>
        <location evidence="1">Membrane</location>
        <topology evidence="1">Single-pass membrane protein</topology>
    </subcellularLocation>
</comment>
<accession>A0A1B5L548</accession>
<evidence type="ECO:0000256" key="1">
    <source>
        <dbReference type="ARBA" id="ARBA00004167"/>
    </source>
</evidence>
<sequence length="250" mass="26729">MRLPALALALALAGAALAADITLHLGRPANPSALPASTRATLSALGAHLSAPLSSANTFVFRNVPPGSYLADIHCRTDAFRPLRVDVLAPRDGAELVRAWETFRGNDWANTGEELLPPREAGAGAHAFQVRSAGPKTYFVDRPQFSVLSILRNPMILMGLVSMALFFGMPKLMENNVPGVVDPEMKAEFEAQQRKSPLNAVLGGAAQQQNPLGSFDMAAFLAGSNKNDDSSKNDDSNKKDDAGRDEPVRR</sequence>
<feature type="compositionally biased region" description="Basic and acidic residues" evidence="6">
    <location>
        <begin position="226"/>
        <end position="250"/>
    </location>
</feature>
<evidence type="ECO:0000313" key="9">
    <source>
        <dbReference type="EMBL" id="GAO17672.1"/>
    </source>
</evidence>
<gene>
    <name evidence="9" type="ORF">UVI_02058550</name>
</gene>
<evidence type="ECO:0000256" key="4">
    <source>
        <dbReference type="ARBA" id="ARBA00022989"/>
    </source>
</evidence>
<dbReference type="Proteomes" id="UP000054053">
    <property type="component" value="Unassembled WGS sequence"/>
</dbReference>
<feature type="domain" description="ER membrane protein complex subunit 7 beta-sandwich" evidence="8">
    <location>
        <begin position="30"/>
        <end position="158"/>
    </location>
</feature>
<evidence type="ECO:0000256" key="3">
    <source>
        <dbReference type="ARBA" id="ARBA00022729"/>
    </source>
</evidence>